<dbReference type="GO" id="GO:0005930">
    <property type="term" value="C:axoneme"/>
    <property type="evidence" value="ECO:0007669"/>
    <property type="project" value="TreeGrafter"/>
</dbReference>
<gene>
    <name evidence="10" type="ORF">GDO81_011438</name>
</gene>
<feature type="domain" description="Doublecortin" evidence="9">
    <location>
        <begin position="37"/>
        <end position="119"/>
    </location>
</feature>
<dbReference type="PROSITE" id="PS50095">
    <property type="entry name" value="PLAT"/>
    <property type="match status" value="1"/>
</dbReference>
<feature type="compositionally biased region" description="Basic residues" evidence="7">
    <location>
        <begin position="843"/>
        <end position="866"/>
    </location>
</feature>
<proteinExistence type="predicted"/>
<keyword evidence="4" id="KW-0677">Repeat</keyword>
<dbReference type="GO" id="GO:0035082">
    <property type="term" value="P:axoneme assembly"/>
    <property type="evidence" value="ECO:0007669"/>
    <property type="project" value="TreeGrafter"/>
</dbReference>
<dbReference type="FunFam" id="3.10.20.230:FF:000006">
    <property type="entry name" value="Oxygen-regulated protein 1"/>
    <property type="match status" value="1"/>
</dbReference>
<feature type="region of interest" description="Disordered" evidence="7">
    <location>
        <begin position="1"/>
        <end position="33"/>
    </location>
</feature>
<dbReference type="GO" id="GO:0043005">
    <property type="term" value="C:neuron projection"/>
    <property type="evidence" value="ECO:0007669"/>
    <property type="project" value="UniProtKB-ARBA"/>
</dbReference>
<dbReference type="Gene3D" id="2.60.60.20">
    <property type="entry name" value="PLAT/LH2 domain"/>
    <property type="match status" value="1"/>
</dbReference>
<keyword evidence="11" id="KW-1185">Reference proteome</keyword>
<feature type="compositionally biased region" description="Polar residues" evidence="7">
    <location>
        <begin position="679"/>
        <end position="695"/>
    </location>
</feature>
<dbReference type="GO" id="GO:0060041">
    <property type="term" value="P:retina development in camera-type eye"/>
    <property type="evidence" value="ECO:0007669"/>
    <property type="project" value="TreeGrafter"/>
</dbReference>
<evidence type="ECO:0000259" key="8">
    <source>
        <dbReference type="PROSITE" id="PS50095"/>
    </source>
</evidence>
<dbReference type="GO" id="GO:0035556">
    <property type="term" value="P:intracellular signal transduction"/>
    <property type="evidence" value="ECO:0007669"/>
    <property type="project" value="InterPro"/>
</dbReference>
<evidence type="ECO:0000256" key="7">
    <source>
        <dbReference type="SAM" id="MobiDB-lite"/>
    </source>
</evidence>
<feature type="region of interest" description="Disordered" evidence="7">
    <location>
        <begin position="501"/>
        <end position="530"/>
    </location>
</feature>
<dbReference type="GO" id="GO:0042461">
    <property type="term" value="P:photoreceptor cell development"/>
    <property type="evidence" value="ECO:0007669"/>
    <property type="project" value="TreeGrafter"/>
</dbReference>
<accession>A0AAV7BE02</accession>
<feature type="compositionally biased region" description="Basic residues" evidence="7">
    <location>
        <begin position="696"/>
        <end position="711"/>
    </location>
</feature>
<feature type="compositionally biased region" description="Polar residues" evidence="7">
    <location>
        <begin position="275"/>
        <end position="285"/>
    </location>
</feature>
<feature type="region of interest" description="Disordered" evidence="7">
    <location>
        <begin position="1669"/>
        <end position="1695"/>
    </location>
</feature>
<dbReference type="SUPFAM" id="SSF89837">
    <property type="entry name" value="Doublecortin (DC)"/>
    <property type="match status" value="2"/>
</dbReference>
<evidence type="ECO:0008006" key="12">
    <source>
        <dbReference type="Google" id="ProtNLM"/>
    </source>
</evidence>
<keyword evidence="5" id="KW-0966">Cell projection</keyword>
<dbReference type="InterPro" id="IPR036392">
    <property type="entry name" value="PLAT/LH2_dom_sf"/>
</dbReference>
<sequence>MSETTSTNISVAQANSTDSLQASSRRYSRMTDPGSTKKICFYKSGDPRFSGIKMVVSNRSFKTFDALLDNLSKKVPLPFGVRNITTPRGIHHITNLEELEDGKSYICSHQRKIKPINLERASKKPLLWQSSRPISARRRALQLARQNEVSPFQRENTVVLGSSKNFVILKNGDKESKHNLVLNKKSIQNFDVFLDQISEVMQFHVYKLYSTDGRRILSTNALLLSSGTIIAAGREPFKPGNYESEREFLPAKLPGISHRVFPKSRSKPEMKSLKTNESLYTSPNGQEPIYDSANVSTTDHNTVDYSHVGNNEIHLTQQWPQSGEELPVISPGDHIEKTVHLNSDGTMTVEMKVRFKIREDETINWSTTVSRAELLKNTKRLFFSSIKPEVQTLKVIDSPVRTSSLNCKPNEEGVNTMEVKQHSHIEKLTNQIQDDDININKYRPSSTRTEKSTFYRPPTPGIRKGQERKLSVRRASEVTLQETMKQMFSFKETDHETIQCGRDTDDQCNKHDKVPDSGNADAKSNETSSYHKTLDQLNEENFEVLETTHMELLHKNTVYEKGGRKCERSNYMSFSGKSTIDRPYSAGKQKLNQEQFKFREIKRSMSASVTVSEKSTLPGETNQTNMEFTHGECLEMVRHENEAAQMMDVPSGNFLEDVPKTTDYISPICREKVEKGSENDTGVSNDNYSTTSSTGPKKKKKKNLNNTKKHVQTNIPKDDKICPGSPNRGTSCREAKPTAKNIIFEEIFPPHTHPLSNECELNTTRKVKGNKQMAKVKPRSLKTNDDLVYDHTQNEDYREIKNCNAVELISKCTSDCSSTIILNETEEVSLTESKPMQEELMPKRRARGKRSLKTSKKQKSSKKKSKTGTENKATNASDGLESETNNSHTLQNELESYVQSWLKNIFPNVAFPVLQPVLTTKLEENIVNSTTNSNNGLCMEPYVDINNHIVDEACGNPNGCQNKTGLEENDVGCTGSTGEKEVHVQQVQPFDDNIVSLFMERSKHLAELFAQQYNDFGCNSITGCGQVMMDLSGQRQEPPKKPSIDAAVQVENDNSESLKCGLMGDMLAEKFGVDPINIAASKCRRLEKSFSLPNSPSRPESSSPQILLAWLIVLHLKQSMSHIIENISGSNNSSAILTLLQSLKKIAITERADDLKAVVLNLQESALRSNSAGTSKNSIQEFPVIQQNCTGKTTECNTESNQNIPSIKETYETSNVLNSEIHDDDDTEDFRFFATQPYRQLSSEFSQNENDQNVEEHCLSEYQHSLQKAASDLLEKVEHLPNNRQDFEEHISDLSPEHMPSLLSNCNADHTDGAQPVSPKKISRVKMMVQEMEQKKYSSQYCEQQKCLQSPISSDWSDYRQDSEESVSDNLRASSEIMTESGEEQIHEKPLKTGYVRRAIERLYGKAESMIMNSKSPNNKVHCKNCPLNENNEYLAFSSQDQQCLSKESISRSISSPSNKSIKVGSSGSVKSISLPLLDAAADNIGLICQKPGSSQSKSHRHKVDTQACSHSEPSTSNGVLIDKGRWLLKENHLLRRSPPEATGMYVNLDTTSGDTLLDNTSDDVPYMHPACKVNQPLAEISSSELEDMAKPHQYTCNYFNMPHGSDSEPFKDTLSARSHIRPKSSGGLVKSKTHDAVSLESMDKCGGISASLPSFATVDFHMSDNKVYPLPHDSEKARTDRDPNAASRNRGEVREQDSLDKLQFICGQHCPILSAIILPVNEGDRGFAYSRPSDIENLLFLPSVSMSTLSIDNALLNNCAIIDENNNIQYSKVKDPAHNCCDTQSVHFDDVHHTELKRVKTFISLKKKRDCLSELFPNTANTVGRIINRYKDIHIRNLFQEFMCVTNDENNNILYYKRPKSMLTLSGKWKVSVFTSEMPSAGTTSQVYIIFYGHLRASAPVFLYSNEEDTFQSGHEDTFDVCVYEEIVIVTYSH</sequence>
<dbReference type="Pfam" id="PF03607">
    <property type="entry name" value="DCX"/>
    <property type="match status" value="2"/>
</dbReference>
<name>A0AAV7BE02_ENGPU</name>
<evidence type="ECO:0000256" key="6">
    <source>
        <dbReference type="PROSITE-ProRule" id="PRU00152"/>
    </source>
</evidence>
<dbReference type="CDD" id="cd17145">
    <property type="entry name" value="DCX1_RP1"/>
    <property type="match status" value="1"/>
</dbReference>
<dbReference type="SUPFAM" id="SSF49723">
    <property type="entry name" value="Lipase/lipooxygenase domain (PLAT/LH2 domain)"/>
    <property type="match status" value="1"/>
</dbReference>
<evidence type="ECO:0000259" key="9">
    <source>
        <dbReference type="PROSITE" id="PS50309"/>
    </source>
</evidence>
<dbReference type="PANTHER" id="PTHR23005">
    <property type="entry name" value="RETINITIS PIGMENTOSA 1 PROTEIN"/>
    <property type="match status" value="1"/>
</dbReference>
<dbReference type="InterPro" id="IPR036572">
    <property type="entry name" value="Doublecortin_dom_sf"/>
</dbReference>
<feature type="domain" description="PLAT" evidence="8">
    <location>
        <begin position="1868"/>
        <end position="1935"/>
    </location>
</feature>
<evidence type="ECO:0000256" key="4">
    <source>
        <dbReference type="ARBA" id="ARBA00022737"/>
    </source>
</evidence>
<evidence type="ECO:0000256" key="1">
    <source>
        <dbReference type="ARBA" id="ARBA00004316"/>
    </source>
</evidence>
<dbReference type="InterPro" id="IPR003533">
    <property type="entry name" value="Doublecortin_dom"/>
</dbReference>
<evidence type="ECO:0000256" key="3">
    <source>
        <dbReference type="ARBA" id="ARBA00022490"/>
    </source>
</evidence>
<feature type="region of interest" description="Disordered" evidence="7">
    <location>
        <begin position="259"/>
        <end position="288"/>
    </location>
</feature>
<evidence type="ECO:0000256" key="2">
    <source>
        <dbReference type="ARBA" id="ARBA00004496"/>
    </source>
</evidence>
<feature type="compositionally biased region" description="Basic and acidic residues" evidence="7">
    <location>
        <begin position="501"/>
        <end position="515"/>
    </location>
</feature>
<feature type="region of interest" description="Disordered" evidence="7">
    <location>
        <begin position="672"/>
        <end position="734"/>
    </location>
</feature>
<feature type="domain" description="Doublecortin" evidence="9">
    <location>
        <begin position="164"/>
        <end position="243"/>
    </location>
</feature>
<keyword evidence="3" id="KW-0963">Cytoplasm</keyword>
<organism evidence="10 11">
    <name type="scientific">Engystomops pustulosus</name>
    <name type="common">Tungara frog</name>
    <name type="synonym">Physalaemus pustulosus</name>
    <dbReference type="NCBI Taxonomy" id="76066"/>
    <lineage>
        <taxon>Eukaryota</taxon>
        <taxon>Metazoa</taxon>
        <taxon>Chordata</taxon>
        <taxon>Craniata</taxon>
        <taxon>Vertebrata</taxon>
        <taxon>Euteleostomi</taxon>
        <taxon>Amphibia</taxon>
        <taxon>Batrachia</taxon>
        <taxon>Anura</taxon>
        <taxon>Neobatrachia</taxon>
        <taxon>Hyloidea</taxon>
        <taxon>Leptodactylidae</taxon>
        <taxon>Leiuperinae</taxon>
        <taxon>Engystomops</taxon>
    </lineage>
</organism>
<feature type="region of interest" description="Disordered" evidence="7">
    <location>
        <begin position="830"/>
        <end position="888"/>
    </location>
</feature>
<dbReference type="PROSITE" id="PS50309">
    <property type="entry name" value="DC"/>
    <property type="match status" value="2"/>
</dbReference>
<evidence type="ECO:0000313" key="11">
    <source>
        <dbReference type="Proteomes" id="UP000824782"/>
    </source>
</evidence>
<feature type="region of interest" description="Disordered" evidence="7">
    <location>
        <begin position="440"/>
        <end position="473"/>
    </location>
</feature>
<evidence type="ECO:0000256" key="5">
    <source>
        <dbReference type="ARBA" id="ARBA00023273"/>
    </source>
</evidence>
<dbReference type="InterPro" id="IPR001024">
    <property type="entry name" value="PLAT/LH2_dom"/>
</dbReference>
<reference evidence="10" key="1">
    <citation type="thesis" date="2020" institute="ProQuest LLC" country="789 East Eisenhower Parkway, Ann Arbor, MI, USA">
        <title>Comparative Genomics and Chromosome Evolution.</title>
        <authorList>
            <person name="Mudd A.B."/>
        </authorList>
    </citation>
    <scope>NUCLEOTIDE SEQUENCE</scope>
    <source>
        <strain evidence="10">237g6f4</strain>
        <tissue evidence="10">Blood</tissue>
    </source>
</reference>
<dbReference type="Gene3D" id="3.10.20.230">
    <property type="entry name" value="Doublecortin domain"/>
    <property type="match status" value="2"/>
</dbReference>
<feature type="compositionally biased region" description="Polar residues" evidence="7">
    <location>
        <begin position="868"/>
        <end position="888"/>
    </location>
</feature>
<comment type="caution">
    <text evidence="6">Lacks conserved residue(s) required for the propagation of feature annotation.</text>
</comment>
<feature type="compositionally biased region" description="Basic and acidic residues" evidence="7">
    <location>
        <begin position="1673"/>
        <end position="1695"/>
    </location>
</feature>
<dbReference type="Proteomes" id="UP000824782">
    <property type="component" value="Unassembled WGS sequence"/>
</dbReference>
<dbReference type="PANTHER" id="PTHR23005:SF4">
    <property type="entry name" value="OXYGEN-REGULATED PROTEIN 1"/>
    <property type="match status" value="1"/>
</dbReference>
<evidence type="ECO:0000313" key="10">
    <source>
        <dbReference type="EMBL" id="KAG8570830.1"/>
    </source>
</evidence>
<dbReference type="EMBL" id="WNYA01000005">
    <property type="protein sequence ID" value="KAG8570830.1"/>
    <property type="molecule type" value="Genomic_DNA"/>
</dbReference>
<feature type="compositionally biased region" description="Basic and acidic residues" evidence="7">
    <location>
        <begin position="464"/>
        <end position="473"/>
    </location>
</feature>
<protein>
    <recommendedName>
        <fullName evidence="12">Oxygen-regulated protein 1</fullName>
    </recommendedName>
</protein>
<comment type="caution">
    <text evidence="10">The sequence shown here is derived from an EMBL/GenBank/DDBJ whole genome shotgun (WGS) entry which is preliminary data.</text>
</comment>
<feature type="compositionally biased region" description="Polar residues" evidence="7">
    <location>
        <begin position="1"/>
        <end position="25"/>
    </location>
</feature>
<dbReference type="SMART" id="SM00537">
    <property type="entry name" value="DCX"/>
    <property type="match status" value="2"/>
</dbReference>
<comment type="subcellular location">
    <subcellularLocation>
        <location evidence="1">Cell projection</location>
    </subcellularLocation>
    <subcellularLocation>
        <location evidence="2">Cytoplasm</location>
    </subcellularLocation>
</comment>